<comment type="function">
    <text evidence="1 6">Removes the N-terminal methionine from nascent proteins. The N-terminal methionine is often cleaved when the second residue in the primary sequence is small and uncharged (Met-Ala-, Cys, Gly, Pro, Ser, Thr, or Val). Requires deformylation of the N(alpha)-formylated initiator methionine before it can be hydrolyzed.</text>
</comment>
<dbReference type="InterPro" id="IPR001714">
    <property type="entry name" value="Pept_M24_MAP"/>
</dbReference>
<dbReference type="Gene3D" id="3.90.230.10">
    <property type="entry name" value="Creatinase/methionine aminopeptidase superfamily"/>
    <property type="match status" value="1"/>
</dbReference>
<feature type="binding site" evidence="6">
    <location>
        <position position="203"/>
    </location>
    <ligand>
        <name>a divalent metal cation</name>
        <dbReference type="ChEBI" id="CHEBI:60240"/>
        <label>2</label>
        <note>catalytic</note>
    </ligand>
</feature>
<dbReference type="PANTHER" id="PTHR43330">
    <property type="entry name" value="METHIONINE AMINOPEPTIDASE"/>
    <property type="match status" value="1"/>
</dbReference>
<dbReference type="Proteomes" id="UP000886780">
    <property type="component" value="Unassembled WGS sequence"/>
</dbReference>
<dbReference type="GO" id="GO:0004239">
    <property type="term" value="F:initiator methionyl aminopeptidase activity"/>
    <property type="evidence" value="ECO:0007669"/>
    <property type="project" value="UniProtKB-UniRule"/>
</dbReference>
<feature type="binding site" evidence="6">
    <location>
        <position position="177"/>
    </location>
    <ligand>
        <name>substrate</name>
    </ligand>
</feature>
<keyword evidence="3 6" id="KW-0645">Protease</keyword>
<comment type="subunit">
    <text evidence="6">Monomer.</text>
</comment>
<feature type="binding site" evidence="6">
    <location>
        <position position="78"/>
    </location>
    <ligand>
        <name>substrate</name>
    </ligand>
</feature>
<comment type="cofactor">
    <cofactor evidence="6">
        <name>Co(2+)</name>
        <dbReference type="ChEBI" id="CHEBI:48828"/>
    </cofactor>
    <cofactor evidence="6">
        <name>Zn(2+)</name>
        <dbReference type="ChEBI" id="CHEBI:29105"/>
    </cofactor>
    <cofactor evidence="6">
        <name>Mn(2+)</name>
        <dbReference type="ChEBI" id="CHEBI:29035"/>
    </cofactor>
    <cofactor evidence="6">
        <name>Fe(2+)</name>
        <dbReference type="ChEBI" id="CHEBI:29033"/>
    </cofactor>
    <text evidence="6">Binds 2 divalent metal cations per subunit. Has a high-affinity and a low affinity metal-binding site. The true nature of the physiological cofactor is under debate. The enzyme is active with cobalt, zinc, manganese or divalent iron ions. Most likely, methionine aminopeptidases function as mononuclear Fe(2+)-metalloproteases under physiological conditions, and the catalytically relevant metal-binding site has been assigned to the histidine-containing high-affinity site.</text>
</comment>
<comment type="similarity">
    <text evidence="6">Belongs to the peptidase M24A family. Methionine aminopeptidase type 1 subfamily.</text>
</comment>
<dbReference type="NCBIfam" id="NF008970">
    <property type="entry name" value="PRK12318.1"/>
    <property type="match status" value="1"/>
</dbReference>
<dbReference type="CDD" id="cd01086">
    <property type="entry name" value="MetAP1"/>
    <property type="match status" value="1"/>
</dbReference>
<feature type="binding site" evidence="6">
    <location>
        <position position="96"/>
    </location>
    <ligand>
        <name>a divalent metal cation</name>
        <dbReference type="ChEBI" id="CHEBI:60240"/>
        <label>1</label>
    </ligand>
</feature>
<dbReference type="PRINTS" id="PR00599">
    <property type="entry name" value="MAPEPTIDASE"/>
</dbReference>
<evidence type="ECO:0000313" key="10">
    <source>
        <dbReference type="Proteomes" id="UP000886780"/>
    </source>
</evidence>
<dbReference type="NCBIfam" id="TIGR00500">
    <property type="entry name" value="met_pdase_I"/>
    <property type="match status" value="1"/>
</dbReference>
<comment type="catalytic activity">
    <reaction evidence="6 7">
        <text>Release of N-terminal amino acids, preferentially methionine, from peptides and arylamides.</text>
        <dbReference type="EC" id="3.4.11.18"/>
    </reaction>
</comment>
<feature type="binding site" evidence="6">
    <location>
        <position position="107"/>
    </location>
    <ligand>
        <name>a divalent metal cation</name>
        <dbReference type="ChEBI" id="CHEBI:60240"/>
        <label>1</label>
    </ligand>
</feature>
<keyword evidence="4 6" id="KW-0479">Metal-binding</keyword>
<reference evidence="9" key="1">
    <citation type="journal article" date="2021" name="PeerJ">
        <title>Extensive microbial diversity within the chicken gut microbiome revealed by metagenomics and culture.</title>
        <authorList>
            <person name="Gilroy R."/>
            <person name="Ravi A."/>
            <person name="Getino M."/>
            <person name="Pursley I."/>
            <person name="Horton D.L."/>
            <person name="Alikhan N.F."/>
            <person name="Baker D."/>
            <person name="Gharbi K."/>
            <person name="Hall N."/>
            <person name="Watson M."/>
            <person name="Adriaenssens E.M."/>
            <person name="Foster-Nyarko E."/>
            <person name="Jarju S."/>
            <person name="Secka A."/>
            <person name="Antonio M."/>
            <person name="Oren A."/>
            <person name="Chaudhuri R.R."/>
            <person name="La Ragione R."/>
            <person name="Hildebrand F."/>
            <person name="Pallen M.J."/>
        </authorList>
    </citation>
    <scope>NUCLEOTIDE SEQUENCE</scope>
    <source>
        <strain evidence="9">ChiGjej4B4-12881</strain>
    </source>
</reference>
<dbReference type="GO" id="GO:0070006">
    <property type="term" value="F:metalloaminopeptidase activity"/>
    <property type="evidence" value="ECO:0007669"/>
    <property type="project" value="UniProtKB-UniRule"/>
</dbReference>
<dbReference type="GO" id="GO:0046872">
    <property type="term" value="F:metal ion binding"/>
    <property type="evidence" value="ECO:0007669"/>
    <property type="project" value="UniProtKB-UniRule"/>
</dbReference>
<feature type="binding site" evidence="6">
    <location>
        <position position="170"/>
    </location>
    <ligand>
        <name>a divalent metal cation</name>
        <dbReference type="ChEBI" id="CHEBI:60240"/>
        <label>2</label>
        <note>catalytic</note>
    </ligand>
</feature>
<feature type="domain" description="Peptidase M24" evidence="8">
    <location>
        <begin position="12"/>
        <end position="242"/>
    </location>
</feature>
<evidence type="ECO:0000313" key="9">
    <source>
        <dbReference type="EMBL" id="HIX51196.1"/>
    </source>
</evidence>
<sequence length="250" mass="27584">MKPIIKTPEQIEKIRRAGIVNNQVLDAVDAVIRAGISTEDINRVVHEKTLELGGVPAPLNFEGFPKSVCTSLNDIVCHGIPSEDVILMDGDIINVDVTTIVDGYYADASRMYCIGQVSPEAKRLVDVTKECLELSLEAVRPGRYLHEIGAIIQAHAEKNGFSVVPDICGHGVGLDFHEEPLVFHVRRRGKGPKLEPGMIFTIEPMINAGGSDWFIDADDDWTVWTEDGSLSAQWEYTVLVTEEGYEILAR</sequence>
<evidence type="ECO:0000256" key="1">
    <source>
        <dbReference type="ARBA" id="ARBA00002521"/>
    </source>
</evidence>
<evidence type="ECO:0000256" key="6">
    <source>
        <dbReference type="HAMAP-Rule" id="MF_01974"/>
    </source>
</evidence>
<protein>
    <recommendedName>
        <fullName evidence="6 7">Methionine aminopeptidase</fullName>
        <shortName evidence="6">MAP</shortName>
        <shortName evidence="6">MetAP</shortName>
        <ecNumber evidence="6 7">3.4.11.18</ecNumber>
    </recommendedName>
    <alternativeName>
        <fullName evidence="6">Peptidase M</fullName>
    </alternativeName>
</protein>
<feature type="binding site" evidence="6">
    <location>
        <position position="235"/>
    </location>
    <ligand>
        <name>a divalent metal cation</name>
        <dbReference type="ChEBI" id="CHEBI:60240"/>
        <label>2</label>
        <note>catalytic</note>
    </ligand>
</feature>
<evidence type="ECO:0000256" key="7">
    <source>
        <dbReference type="RuleBase" id="RU003653"/>
    </source>
</evidence>
<dbReference type="PANTHER" id="PTHR43330:SF8">
    <property type="entry name" value="METHIONINE AMINOPEPTIDASE 1D, MITOCHONDRIAL"/>
    <property type="match status" value="1"/>
</dbReference>
<evidence type="ECO:0000256" key="4">
    <source>
        <dbReference type="ARBA" id="ARBA00022723"/>
    </source>
</evidence>
<evidence type="ECO:0000256" key="3">
    <source>
        <dbReference type="ARBA" id="ARBA00022670"/>
    </source>
</evidence>
<keyword evidence="5 6" id="KW-0378">Hydrolase</keyword>
<feature type="binding site" evidence="6">
    <location>
        <position position="235"/>
    </location>
    <ligand>
        <name>a divalent metal cation</name>
        <dbReference type="ChEBI" id="CHEBI:60240"/>
        <label>1</label>
    </ligand>
</feature>
<dbReference type="InterPro" id="IPR000994">
    <property type="entry name" value="Pept_M24"/>
</dbReference>
<dbReference type="Pfam" id="PF00557">
    <property type="entry name" value="Peptidase_M24"/>
    <property type="match status" value="1"/>
</dbReference>
<feature type="binding site" evidence="6">
    <location>
        <position position="107"/>
    </location>
    <ligand>
        <name>a divalent metal cation</name>
        <dbReference type="ChEBI" id="CHEBI:60240"/>
        <label>2</label>
        <note>catalytic</note>
    </ligand>
</feature>
<evidence type="ECO:0000256" key="5">
    <source>
        <dbReference type="ARBA" id="ARBA00022801"/>
    </source>
</evidence>
<dbReference type="InterPro" id="IPR002467">
    <property type="entry name" value="Pept_M24A_MAP1"/>
</dbReference>
<proteinExistence type="inferred from homology"/>
<gene>
    <name evidence="6 9" type="primary">map</name>
    <name evidence="9" type="ORF">IAA28_00135</name>
</gene>
<organism evidence="9 10">
    <name type="scientific">Candidatus Lachnoclostridium stercoripullorum</name>
    <dbReference type="NCBI Taxonomy" id="2838635"/>
    <lineage>
        <taxon>Bacteria</taxon>
        <taxon>Bacillati</taxon>
        <taxon>Bacillota</taxon>
        <taxon>Clostridia</taxon>
        <taxon>Lachnospirales</taxon>
        <taxon>Lachnospiraceae</taxon>
    </lineage>
</organism>
<reference evidence="9" key="2">
    <citation type="submission" date="2021-04" db="EMBL/GenBank/DDBJ databases">
        <authorList>
            <person name="Gilroy R."/>
        </authorList>
    </citation>
    <scope>NUCLEOTIDE SEQUENCE</scope>
    <source>
        <strain evidence="9">ChiGjej4B4-12881</strain>
    </source>
</reference>
<evidence type="ECO:0000259" key="8">
    <source>
        <dbReference type="Pfam" id="PF00557"/>
    </source>
</evidence>
<dbReference type="EMBL" id="DXEU01000003">
    <property type="protein sequence ID" value="HIX51196.1"/>
    <property type="molecule type" value="Genomic_DNA"/>
</dbReference>
<evidence type="ECO:0000256" key="2">
    <source>
        <dbReference type="ARBA" id="ARBA00022438"/>
    </source>
</evidence>
<keyword evidence="2 6" id="KW-0031">Aminopeptidase</keyword>
<accession>A0A9D1W2B1</accession>
<dbReference type="HAMAP" id="MF_01974">
    <property type="entry name" value="MetAP_1"/>
    <property type="match status" value="1"/>
</dbReference>
<dbReference type="GO" id="GO:0006508">
    <property type="term" value="P:proteolysis"/>
    <property type="evidence" value="ECO:0007669"/>
    <property type="project" value="UniProtKB-KW"/>
</dbReference>
<dbReference type="SUPFAM" id="SSF55920">
    <property type="entry name" value="Creatinase/aminopeptidase"/>
    <property type="match status" value="1"/>
</dbReference>
<name>A0A9D1W2B1_9FIRM</name>
<dbReference type="AlphaFoldDB" id="A0A9D1W2B1"/>
<dbReference type="EC" id="3.4.11.18" evidence="6 7"/>
<dbReference type="InterPro" id="IPR036005">
    <property type="entry name" value="Creatinase/aminopeptidase-like"/>
</dbReference>
<comment type="caution">
    <text evidence="9">The sequence shown here is derived from an EMBL/GenBank/DDBJ whole genome shotgun (WGS) entry which is preliminary data.</text>
</comment>